<evidence type="ECO:0000256" key="3">
    <source>
        <dbReference type="ARBA" id="ARBA00023002"/>
    </source>
</evidence>
<dbReference type="InterPro" id="IPR004017">
    <property type="entry name" value="Cys_rich_dom"/>
</dbReference>
<dbReference type="GO" id="GO:0051539">
    <property type="term" value="F:4 iron, 4 sulfur cluster binding"/>
    <property type="evidence" value="ECO:0007669"/>
    <property type="project" value="UniProtKB-KW"/>
</dbReference>
<reference evidence="7" key="1">
    <citation type="submission" date="2019-11" db="EMBL/GenBank/DDBJ databases">
        <authorList>
            <person name="Feng L."/>
        </authorList>
    </citation>
    <scope>NUCLEOTIDE SEQUENCE</scope>
    <source>
        <strain evidence="7">AundefinedLFYP135</strain>
    </source>
</reference>
<evidence type="ECO:0000256" key="2">
    <source>
        <dbReference type="ARBA" id="ARBA00022723"/>
    </source>
</evidence>
<accession>A0A6N2SBR8</accession>
<gene>
    <name evidence="7" type="ORF">AULFYP135_00783</name>
</gene>
<keyword evidence="4" id="KW-0408">Iron</keyword>
<name>A0A6N2SBR8_9FIRM</name>
<evidence type="ECO:0000256" key="5">
    <source>
        <dbReference type="ARBA" id="ARBA00023014"/>
    </source>
</evidence>
<feature type="domain" description="4Fe-4S ferredoxin-type" evidence="6">
    <location>
        <begin position="49"/>
        <end position="77"/>
    </location>
</feature>
<sequence>MNKKTDLSVDAIKIGIEDKLYYIIADSCIGCGKCEGECPVGAITMGAEKREIDPSICIDCGTCSVVCPVGAAEPVLGERDSIPIQAIDPDKCYFNPGCALSLYKPEVPEMMLNLLHEHFGQVKLHNICCRNDPQLEAGSVIINNCAGCDRRFRSLYNGIRTVSYWEVLDSIPDLKLPDYGGMTVSIHDSCGYRHRPQVHRAIRSLLQKMHIKIVEAEFSGTSSVCCGDNFYGAVPNEEVERRIQMRADQFPCQDVVVYCIGCVRSMTAGGKTPRYLPDLLFDRHAEPMPDTLDEYHSKLMGYIRSHEGARSH</sequence>
<evidence type="ECO:0000256" key="1">
    <source>
        <dbReference type="ARBA" id="ARBA00022485"/>
    </source>
</evidence>
<dbReference type="GO" id="GO:0046872">
    <property type="term" value="F:metal ion binding"/>
    <property type="evidence" value="ECO:0007669"/>
    <property type="project" value="UniProtKB-KW"/>
</dbReference>
<keyword evidence="1" id="KW-0004">4Fe-4S</keyword>
<dbReference type="Gene3D" id="3.30.70.20">
    <property type="match status" value="1"/>
</dbReference>
<keyword evidence="5" id="KW-0411">Iron-sulfur</keyword>
<protein>
    <submittedName>
        <fullName evidence="7">Ferredoxin</fullName>
    </submittedName>
</protein>
<evidence type="ECO:0000313" key="7">
    <source>
        <dbReference type="EMBL" id="VYS88920.1"/>
    </source>
</evidence>
<evidence type="ECO:0000256" key="4">
    <source>
        <dbReference type="ARBA" id="ARBA00023004"/>
    </source>
</evidence>
<evidence type="ECO:0000259" key="6">
    <source>
        <dbReference type="PROSITE" id="PS51379"/>
    </source>
</evidence>
<dbReference type="SUPFAM" id="SSF54862">
    <property type="entry name" value="4Fe-4S ferredoxins"/>
    <property type="match status" value="1"/>
</dbReference>
<dbReference type="PANTHER" id="PTHR43255">
    <property type="entry name" value="IRON-SULFUR-BINDING OXIDOREDUCTASE FADF-RELATED-RELATED"/>
    <property type="match status" value="1"/>
</dbReference>
<dbReference type="Pfam" id="PF12838">
    <property type="entry name" value="Fer4_7"/>
    <property type="match status" value="1"/>
</dbReference>
<dbReference type="InterPro" id="IPR051460">
    <property type="entry name" value="HdrC_iron-sulfur_subunit"/>
</dbReference>
<keyword evidence="3" id="KW-0560">Oxidoreductase</keyword>
<dbReference type="AlphaFoldDB" id="A0A6N2SBR8"/>
<dbReference type="PROSITE" id="PS00198">
    <property type="entry name" value="4FE4S_FER_1"/>
    <property type="match status" value="2"/>
</dbReference>
<feature type="domain" description="4Fe-4S ferredoxin-type" evidence="6">
    <location>
        <begin position="19"/>
        <end position="48"/>
    </location>
</feature>
<organism evidence="7">
    <name type="scientific">uncultured Anaerotruncus sp</name>
    <dbReference type="NCBI Taxonomy" id="905011"/>
    <lineage>
        <taxon>Bacteria</taxon>
        <taxon>Bacillati</taxon>
        <taxon>Bacillota</taxon>
        <taxon>Clostridia</taxon>
        <taxon>Eubacteriales</taxon>
        <taxon>Oscillospiraceae</taxon>
        <taxon>Anaerotruncus</taxon>
        <taxon>environmental samples</taxon>
    </lineage>
</organism>
<dbReference type="Pfam" id="PF02754">
    <property type="entry name" value="CCG"/>
    <property type="match status" value="1"/>
</dbReference>
<dbReference type="EMBL" id="CACRSL010000003">
    <property type="protein sequence ID" value="VYS88920.1"/>
    <property type="molecule type" value="Genomic_DNA"/>
</dbReference>
<proteinExistence type="predicted"/>
<dbReference type="PANTHER" id="PTHR43255:SF1">
    <property type="entry name" value="IRON-SULFUR-BINDING OXIDOREDUCTASE FADF-RELATED"/>
    <property type="match status" value="1"/>
</dbReference>
<dbReference type="GO" id="GO:0005886">
    <property type="term" value="C:plasma membrane"/>
    <property type="evidence" value="ECO:0007669"/>
    <property type="project" value="TreeGrafter"/>
</dbReference>
<dbReference type="InterPro" id="IPR017896">
    <property type="entry name" value="4Fe4S_Fe-S-bd"/>
</dbReference>
<dbReference type="GO" id="GO:0016491">
    <property type="term" value="F:oxidoreductase activity"/>
    <property type="evidence" value="ECO:0007669"/>
    <property type="project" value="UniProtKB-KW"/>
</dbReference>
<keyword evidence="2" id="KW-0479">Metal-binding</keyword>
<dbReference type="PROSITE" id="PS51379">
    <property type="entry name" value="4FE4S_FER_2"/>
    <property type="match status" value="2"/>
</dbReference>
<dbReference type="InterPro" id="IPR017900">
    <property type="entry name" value="4Fe4S_Fe_S_CS"/>
</dbReference>